<dbReference type="RefSeq" id="WP_075073099.1">
    <property type="nucleotide sequence ID" value="NZ_DF967972.1"/>
</dbReference>
<dbReference type="GO" id="GO:0016788">
    <property type="term" value="F:hydrolase activity, acting on ester bonds"/>
    <property type="evidence" value="ECO:0007669"/>
    <property type="project" value="InterPro"/>
</dbReference>
<evidence type="ECO:0000256" key="7">
    <source>
        <dbReference type="ARBA" id="ARBA00012491"/>
    </source>
</evidence>
<organism evidence="11">
    <name type="scientific">Longilinea arvoryzae</name>
    <dbReference type="NCBI Taxonomy" id="360412"/>
    <lineage>
        <taxon>Bacteria</taxon>
        <taxon>Bacillati</taxon>
        <taxon>Chloroflexota</taxon>
        <taxon>Anaerolineae</taxon>
        <taxon>Anaerolineales</taxon>
        <taxon>Anaerolineaceae</taxon>
        <taxon>Longilinea</taxon>
    </lineage>
</organism>
<dbReference type="STRING" id="360412.LARV_01539"/>
<dbReference type="Gene3D" id="3.90.550.10">
    <property type="entry name" value="Spore Coat Polysaccharide Biosynthesis Protein SpsA, Chain A"/>
    <property type="match status" value="1"/>
</dbReference>
<dbReference type="SUPFAM" id="SSF53448">
    <property type="entry name" value="Nucleotide-diphospho-sugar transferases"/>
    <property type="match status" value="1"/>
</dbReference>
<dbReference type="EMBL" id="DF967972">
    <property type="protein sequence ID" value="GAP13784.1"/>
    <property type="molecule type" value="Genomic_DNA"/>
</dbReference>
<evidence type="ECO:0000256" key="5">
    <source>
        <dbReference type="ARBA" id="ARBA00010726"/>
    </source>
</evidence>
<evidence type="ECO:0000313" key="11">
    <source>
        <dbReference type="EMBL" id="GAP13784.1"/>
    </source>
</evidence>
<dbReference type="CDD" id="cd02513">
    <property type="entry name" value="CMP-NeuAc_Synthase"/>
    <property type="match status" value="1"/>
</dbReference>
<keyword evidence="8" id="KW-0479">Metal-binding</keyword>
<dbReference type="GO" id="GO:0006054">
    <property type="term" value="P:N-acetylneuraminate metabolic process"/>
    <property type="evidence" value="ECO:0007669"/>
    <property type="project" value="UniProtKB-UniPathway"/>
</dbReference>
<dbReference type="EC" id="2.7.7.43" evidence="7"/>
<comment type="cofactor">
    <cofactor evidence="2">
        <name>Mg(2+)</name>
        <dbReference type="ChEBI" id="CHEBI:18420"/>
    </cofactor>
</comment>
<dbReference type="GO" id="GO:0008781">
    <property type="term" value="F:N-acylneuraminate cytidylyltransferase activity"/>
    <property type="evidence" value="ECO:0007669"/>
    <property type="project" value="UniProtKB-EC"/>
</dbReference>
<dbReference type="InterPro" id="IPR036412">
    <property type="entry name" value="HAD-like_sf"/>
</dbReference>
<dbReference type="Proteomes" id="UP000055060">
    <property type="component" value="Unassembled WGS sequence"/>
</dbReference>
<dbReference type="Pfam" id="PF02348">
    <property type="entry name" value="CTP_transf_3"/>
    <property type="match status" value="1"/>
</dbReference>
<dbReference type="SFLD" id="SFLDS00003">
    <property type="entry name" value="Haloacid_Dehalogenase"/>
    <property type="match status" value="1"/>
</dbReference>
<evidence type="ECO:0000256" key="9">
    <source>
        <dbReference type="ARBA" id="ARBA00022801"/>
    </source>
</evidence>
<comment type="similarity">
    <text evidence="4">Belongs to the KdsC family.</text>
</comment>
<protein>
    <recommendedName>
        <fullName evidence="7">N-acylneuraminate cytidylyltransferase</fullName>
        <ecNumber evidence="7">2.7.7.43</ecNumber>
    </recommendedName>
</protein>
<keyword evidence="9" id="KW-0378">Hydrolase</keyword>
<comment type="similarity">
    <text evidence="5">Belongs to the CMP-NeuNAc synthase family.</text>
</comment>
<dbReference type="UniPathway" id="UPA00628"/>
<evidence type="ECO:0000256" key="6">
    <source>
        <dbReference type="ARBA" id="ARBA00011881"/>
    </source>
</evidence>
<dbReference type="SUPFAM" id="SSF56784">
    <property type="entry name" value="HAD-like"/>
    <property type="match status" value="1"/>
</dbReference>
<reference evidence="11" key="1">
    <citation type="submission" date="2015-07" db="EMBL/GenBank/DDBJ databases">
        <title>Draft Genome Sequences of Anaerolinea thermolimosa IMO-1, Bellilinea caldifistulae GOMI-1, Leptolinea tardivitalis YMTK-2, Levilinea saccharolytica KIBI-1,Longilinea arvoryzae KOME-1, Previously Described as Members of the Anaerolineaceae (Chloroflexi).</title>
        <authorList>
            <person name="Sekiguchi Y."/>
            <person name="Ohashi A."/>
            <person name="Matsuura N."/>
            <person name="Tourlousse M.D."/>
        </authorList>
    </citation>
    <scope>NUCLEOTIDE SEQUENCE [LARGE SCALE GENOMIC DNA]</scope>
    <source>
        <strain evidence="11">KOME-1</strain>
    </source>
</reference>
<evidence type="ECO:0000256" key="4">
    <source>
        <dbReference type="ARBA" id="ARBA00005893"/>
    </source>
</evidence>
<accession>A0A0S7BHQ2</accession>
<dbReference type="PANTHER" id="PTHR21485">
    <property type="entry name" value="HAD SUPERFAMILY MEMBERS CMAS AND KDSC"/>
    <property type="match status" value="1"/>
</dbReference>
<dbReference type="GO" id="GO:0046872">
    <property type="term" value="F:metal ion binding"/>
    <property type="evidence" value="ECO:0007669"/>
    <property type="project" value="UniProtKB-KW"/>
</dbReference>
<name>A0A0S7BHQ2_9CHLR</name>
<evidence type="ECO:0000256" key="1">
    <source>
        <dbReference type="ARBA" id="ARBA00001862"/>
    </source>
</evidence>
<evidence type="ECO:0000256" key="8">
    <source>
        <dbReference type="ARBA" id="ARBA00022723"/>
    </source>
</evidence>
<dbReference type="InterPro" id="IPR010023">
    <property type="entry name" value="KdsC_fam"/>
</dbReference>
<dbReference type="InterPro" id="IPR023214">
    <property type="entry name" value="HAD_sf"/>
</dbReference>
<comment type="subunit">
    <text evidence="6">Homotetramer.</text>
</comment>
<keyword evidence="12" id="KW-1185">Reference proteome</keyword>
<gene>
    <name evidence="11" type="ORF">LARV_01539</name>
</gene>
<comment type="pathway">
    <text evidence="3">Amino-sugar metabolism; N-acetylneuraminate metabolism.</text>
</comment>
<dbReference type="AlphaFoldDB" id="A0A0S7BHQ2"/>
<sequence length="409" mass="45043">MVDRPAVLAIIPARGGSKGIPRKNIRDFAGYPLIAYSIAAGLQAETVTRVVVSTDDLEIAAVARTWGAETPFLRPAEFAQDHTMDLPVFQHALQWLADHENYRPEVVVQLRPTSPVRPVGLVDEAVRTLLAHPEADSVRGVVPAGQNPHKMWRIDPQTGHMKNLIDVPGIAEPYNAPRQALPQIYWQTGHIDAIRARVIREGHSMSGEVILPVMVDPQFTVDIDTPADWQRYEWMVSSGLNLVLPGPGRRPLPEKVALVVFDFDGVMTDNRVYVDQDGREMVAASRAEGPGLRRLEARGIRTLVLSSEVNPVVAARCRKLQVPVLQGEQDKAQALLNYLRSEKIDPRQVVYLGNDVNDLPCFPLVGCAAVVADAEPEAVHQADLVLTRKGGYGAVRELCEIILTHQGKI</sequence>
<dbReference type="SFLD" id="SFLDG01138">
    <property type="entry name" value="C1.6.2:_Deoxy-d-mannose-octulo"/>
    <property type="match status" value="1"/>
</dbReference>
<dbReference type="InterPro" id="IPR029044">
    <property type="entry name" value="Nucleotide-diphossugar_trans"/>
</dbReference>
<dbReference type="Pfam" id="PF08282">
    <property type="entry name" value="Hydrolase_3"/>
    <property type="match status" value="1"/>
</dbReference>
<dbReference type="InterPro" id="IPR050793">
    <property type="entry name" value="CMP-NeuNAc_synthase"/>
</dbReference>
<comment type="catalytic activity">
    <reaction evidence="1">
        <text>an N-acylneuraminate + CTP = a CMP-N-acyl-beta-neuraminate + diphosphate</text>
        <dbReference type="Rhea" id="RHEA:11344"/>
        <dbReference type="ChEBI" id="CHEBI:33019"/>
        <dbReference type="ChEBI" id="CHEBI:37563"/>
        <dbReference type="ChEBI" id="CHEBI:60073"/>
        <dbReference type="ChEBI" id="CHEBI:68671"/>
        <dbReference type="EC" id="2.7.7.43"/>
    </reaction>
</comment>
<dbReference type="Gene3D" id="3.40.50.1000">
    <property type="entry name" value="HAD superfamily/HAD-like"/>
    <property type="match status" value="1"/>
</dbReference>
<dbReference type="PANTHER" id="PTHR21485:SF3">
    <property type="entry name" value="N-ACYLNEURAMINATE CYTIDYLYLTRANSFERASE"/>
    <property type="match status" value="1"/>
</dbReference>
<evidence type="ECO:0000256" key="2">
    <source>
        <dbReference type="ARBA" id="ARBA00001946"/>
    </source>
</evidence>
<keyword evidence="10" id="KW-0460">Magnesium</keyword>
<dbReference type="InterPro" id="IPR003329">
    <property type="entry name" value="Cytidylyl_trans"/>
</dbReference>
<dbReference type="SFLD" id="SFLDG01136">
    <property type="entry name" value="C1.6:_Phosphoserine_Phosphatas"/>
    <property type="match status" value="1"/>
</dbReference>
<proteinExistence type="inferred from homology"/>
<evidence type="ECO:0000256" key="10">
    <source>
        <dbReference type="ARBA" id="ARBA00022842"/>
    </source>
</evidence>
<evidence type="ECO:0000256" key="3">
    <source>
        <dbReference type="ARBA" id="ARBA00005141"/>
    </source>
</evidence>
<evidence type="ECO:0000313" key="12">
    <source>
        <dbReference type="Proteomes" id="UP000055060"/>
    </source>
</evidence>